<dbReference type="EMBL" id="BAAAKV010000001">
    <property type="protein sequence ID" value="GAA1149069.1"/>
    <property type="molecule type" value="Genomic_DNA"/>
</dbReference>
<comment type="caution">
    <text evidence="2">The sequence shown here is derived from an EMBL/GenBank/DDBJ whole genome shotgun (WGS) entry which is preliminary data.</text>
</comment>
<accession>A0ABN1UHV6</accession>
<evidence type="ECO:0000313" key="3">
    <source>
        <dbReference type="Proteomes" id="UP001501371"/>
    </source>
</evidence>
<keyword evidence="1" id="KW-0732">Signal</keyword>
<evidence type="ECO:0008006" key="4">
    <source>
        <dbReference type="Google" id="ProtNLM"/>
    </source>
</evidence>
<keyword evidence="3" id="KW-1185">Reference proteome</keyword>
<organism evidence="2 3">
    <name type="scientific">Streptomyces hebeiensis</name>
    <dbReference type="NCBI Taxonomy" id="229486"/>
    <lineage>
        <taxon>Bacteria</taxon>
        <taxon>Bacillati</taxon>
        <taxon>Actinomycetota</taxon>
        <taxon>Actinomycetes</taxon>
        <taxon>Kitasatosporales</taxon>
        <taxon>Streptomycetaceae</taxon>
        <taxon>Streptomyces</taxon>
    </lineage>
</organism>
<protein>
    <recommendedName>
        <fullName evidence="4">ATP-binding protein</fullName>
    </recommendedName>
</protein>
<gene>
    <name evidence="2" type="ORF">GCM10009654_00290</name>
</gene>
<name>A0ABN1UHV6_9ACTN</name>
<dbReference type="Proteomes" id="UP001501371">
    <property type="component" value="Unassembled WGS sequence"/>
</dbReference>
<evidence type="ECO:0000313" key="2">
    <source>
        <dbReference type="EMBL" id="GAA1149069.1"/>
    </source>
</evidence>
<dbReference type="RefSeq" id="WP_030740341.1">
    <property type="nucleotide sequence ID" value="NZ_BAAAKV010000001.1"/>
</dbReference>
<reference evidence="2 3" key="1">
    <citation type="journal article" date="2019" name="Int. J. Syst. Evol. Microbiol.">
        <title>The Global Catalogue of Microorganisms (GCM) 10K type strain sequencing project: providing services to taxonomists for standard genome sequencing and annotation.</title>
        <authorList>
            <consortium name="The Broad Institute Genomics Platform"/>
            <consortium name="The Broad Institute Genome Sequencing Center for Infectious Disease"/>
            <person name="Wu L."/>
            <person name="Ma J."/>
        </authorList>
    </citation>
    <scope>NUCLEOTIDE SEQUENCE [LARGE SCALE GENOMIC DNA]</scope>
    <source>
        <strain evidence="2 3">JCM 12696</strain>
    </source>
</reference>
<evidence type="ECO:0000256" key="1">
    <source>
        <dbReference type="SAM" id="SignalP"/>
    </source>
</evidence>
<sequence length="88" mass="8643">MNLYRILTTAAAGSALLAAVAPSAQAAQALDLGGTLSGTARTAATVGERAKPVAEQLLGDKVQKKVGAVKGVVQAGSDAVKAGNDLVQ</sequence>
<feature type="chain" id="PRO_5045826610" description="ATP-binding protein" evidence="1">
    <location>
        <begin position="27"/>
        <end position="88"/>
    </location>
</feature>
<feature type="signal peptide" evidence="1">
    <location>
        <begin position="1"/>
        <end position="26"/>
    </location>
</feature>
<proteinExistence type="predicted"/>